<feature type="transmembrane region" description="Helical" evidence="1">
    <location>
        <begin position="20"/>
        <end position="39"/>
    </location>
</feature>
<keyword evidence="1" id="KW-1133">Transmembrane helix</keyword>
<dbReference type="AlphaFoldDB" id="A0A256F356"/>
<sequence>MLPKNPLVANPAYHGPLFKVPLVLLIFLRTIFYTHPALYRFCDG</sequence>
<keyword evidence="1" id="KW-0472">Membrane</keyword>
<dbReference type="Proteomes" id="UP000216345">
    <property type="component" value="Unassembled WGS sequence"/>
</dbReference>
<gene>
    <name evidence="2" type="ORF">CEV32_1713</name>
</gene>
<accession>A0A256F356</accession>
<keyword evidence="1" id="KW-0812">Transmembrane</keyword>
<evidence type="ECO:0000256" key="1">
    <source>
        <dbReference type="SAM" id="Phobius"/>
    </source>
</evidence>
<reference evidence="2 3" key="1">
    <citation type="submission" date="2017-07" db="EMBL/GenBank/DDBJ databases">
        <title>Phylogenetic study on the rhizospheric bacterium Ochrobactrum sp. A44.</title>
        <authorList>
            <person name="Krzyzanowska D.M."/>
            <person name="Ossowicki A."/>
            <person name="Rajewska M."/>
            <person name="Maciag T."/>
            <person name="Kaczynski Z."/>
            <person name="Czerwicka M."/>
            <person name="Jafra S."/>
        </authorList>
    </citation>
    <scope>NUCLEOTIDE SEQUENCE [LARGE SCALE GENOMIC DNA]</scope>
    <source>
        <strain evidence="2 3">PR17</strain>
    </source>
</reference>
<comment type="caution">
    <text evidence="2">The sequence shown here is derived from an EMBL/GenBank/DDBJ whole genome shotgun (WGS) entry which is preliminary data.</text>
</comment>
<evidence type="ECO:0000313" key="3">
    <source>
        <dbReference type="Proteomes" id="UP000216345"/>
    </source>
</evidence>
<protein>
    <submittedName>
        <fullName evidence="2">Uncharacterized protein</fullName>
    </submittedName>
</protein>
<dbReference type="EMBL" id="NNRK01000034">
    <property type="protein sequence ID" value="OYR09285.1"/>
    <property type="molecule type" value="Genomic_DNA"/>
</dbReference>
<proteinExistence type="predicted"/>
<name>A0A256F356_9HYPH</name>
<organism evidence="2 3">
    <name type="scientific">Brucella rhizosphaerae</name>
    <dbReference type="NCBI Taxonomy" id="571254"/>
    <lineage>
        <taxon>Bacteria</taxon>
        <taxon>Pseudomonadati</taxon>
        <taxon>Pseudomonadota</taxon>
        <taxon>Alphaproteobacteria</taxon>
        <taxon>Hyphomicrobiales</taxon>
        <taxon>Brucellaceae</taxon>
        <taxon>Brucella/Ochrobactrum group</taxon>
        <taxon>Brucella</taxon>
    </lineage>
</organism>
<keyword evidence="3" id="KW-1185">Reference proteome</keyword>
<evidence type="ECO:0000313" key="2">
    <source>
        <dbReference type="EMBL" id="OYR09285.1"/>
    </source>
</evidence>